<proteinExistence type="predicted"/>
<reference evidence="1" key="1">
    <citation type="submission" date="2018-02" db="EMBL/GenBank/DDBJ databases">
        <title>Rhizophora mucronata_Transcriptome.</title>
        <authorList>
            <person name="Meera S.P."/>
            <person name="Sreeshan A."/>
            <person name="Augustine A."/>
        </authorList>
    </citation>
    <scope>NUCLEOTIDE SEQUENCE</scope>
    <source>
        <tissue evidence="1">Leaf</tissue>
    </source>
</reference>
<protein>
    <submittedName>
        <fullName evidence="1">Uncharacterized protein</fullName>
    </submittedName>
</protein>
<accession>A0A2P2P8Q6</accession>
<name>A0A2P2P8Q6_RHIMU</name>
<dbReference type="AlphaFoldDB" id="A0A2P2P8Q6"/>
<organism evidence="1">
    <name type="scientific">Rhizophora mucronata</name>
    <name type="common">Asiatic mangrove</name>
    <dbReference type="NCBI Taxonomy" id="61149"/>
    <lineage>
        <taxon>Eukaryota</taxon>
        <taxon>Viridiplantae</taxon>
        <taxon>Streptophyta</taxon>
        <taxon>Embryophyta</taxon>
        <taxon>Tracheophyta</taxon>
        <taxon>Spermatophyta</taxon>
        <taxon>Magnoliopsida</taxon>
        <taxon>eudicotyledons</taxon>
        <taxon>Gunneridae</taxon>
        <taxon>Pentapetalae</taxon>
        <taxon>rosids</taxon>
        <taxon>fabids</taxon>
        <taxon>Malpighiales</taxon>
        <taxon>Rhizophoraceae</taxon>
        <taxon>Rhizophora</taxon>
    </lineage>
</organism>
<sequence>MIIDCLSAVGHADVGNFGYHSFRAAASGVFHNTVLCEDDWHLNL</sequence>
<dbReference type="EMBL" id="GGEC01070631">
    <property type="protein sequence ID" value="MBX51115.1"/>
    <property type="molecule type" value="Transcribed_RNA"/>
</dbReference>
<evidence type="ECO:0000313" key="1">
    <source>
        <dbReference type="EMBL" id="MBX51115.1"/>
    </source>
</evidence>